<evidence type="ECO:0000313" key="3">
    <source>
        <dbReference type="Proteomes" id="UP000834106"/>
    </source>
</evidence>
<gene>
    <name evidence="2" type="ORF">FPE_LOCUS22429</name>
</gene>
<name>A0AAD2E2P4_9LAMI</name>
<proteinExistence type="predicted"/>
<evidence type="ECO:0000256" key="1">
    <source>
        <dbReference type="SAM" id="MobiDB-lite"/>
    </source>
</evidence>
<dbReference type="EMBL" id="OU503048">
    <property type="protein sequence ID" value="CAI9774999.1"/>
    <property type="molecule type" value="Genomic_DNA"/>
</dbReference>
<keyword evidence="3" id="KW-1185">Reference proteome</keyword>
<sequence length="102" mass="10573">MHEFIASGNNVPLEKPKLEPSRSLVDVDAPLIGTGDSKQSDKGSSSTSGLATQLLLLAIPSTGGPSTYQLKGDQTVDLLSDNSLNSPAHANSLAVFLKQDAP</sequence>
<feature type="compositionally biased region" description="Low complexity" evidence="1">
    <location>
        <begin position="33"/>
        <end position="47"/>
    </location>
</feature>
<evidence type="ECO:0000313" key="2">
    <source>
        <dbReference type="EMBL" id="CAI9774999.1"/>
    </source>
</evidence>
<feature type="region of interest" description="Disordered" evidence="1">
    <location>
        <begin position="1"/>
        <end position="47"/>
    </location>
</feature>
<protein>
    <submittedName>
        <fullName evidence="2">Uncharacterized protein</fullName>
    </submittedName>
</protein>
<reference evidence="2" key="1">
    <citation type="submission" date="2023-05" db="EMBL/GenBank/DDBJ databases">
        <authorList>
            <person name="Huff M."/>
        </authorList>
    </citation>
    <scope>NUCLEOTIDE SEQUENCE</scope>
</reference>
<organism evidence="2 3">
    <name type="scientific">Fraxinus pennsylvanica</name>
    <dbReference type="NCBI Taxonomy" id="56036"/>
    <lineage>
        <taxon>Eukaryota</taxon>
        <taxon>Viridiplantae</taxon>
        <taxon>Streptophyta</taxon>
        <taxon>Embryophyta</taxon>
        <taxon>Tracheophyta</taxon>
        <taxon>Spermatophyta</taxon>
        <taxon>Magnoliopsida</taxon>
        <taxon>eudicotyledons</taxon>
        <taxon>Gunneridae</taxon>
        <taxon>Pentapetalae</taxon>
        <taxon>asterids</taxon>
        <taxon>lamiids</taxon>
        <taxon>Lamiales</taxon>
        <taxon>Oleaceae</taxon>
        <taxon>Oleeae</taxon>
        <taxon>Fraxinus</taxon>
    </lineage>
</organism>
<dbReference type="AlphaFoldDB" id="A0AAD2E2P4"/>
<accession>A0AAD2E2P4</accession>
<dbReference type="Proteomes" id="UP000834106">
    <property type="component" value="Chromosome 13"/>
</dbReference>